<evidence type="ECO:0000256" key="1">
    <source>
        <dbReference type="PROSITE-ProRule" id="PRU00339"/>
    </source>
</evidence>
<comment type="caution">
    <text evidence="2">The sequence shown here is derived from an EMBL/GenBank/DDBJ whole genome shotgun (WGS) entry which is preliminary data.</text>
</comment>
<dbReference type="PANTHER" id="PTHR44366">
    <property type="entry name" value="UDP-N-ACETYLGLUCOSAMINE--PEPTIDE N-ACETYLGLUCOSAMINYLTRANSFERASE 110 KDA SUBUNIT"/>
    <property type="match status" value="1"/>
</dbReference>
<dbReference type="InterPro" id="IPR011990">
    <property type="entry name" value="TPR-like_helical_dom_sf"/>
</dbReference>
<evidence type="ECO:0000313" key="3">
    <source>
        <dbReference type="Proteomes" id="UP000250918"/>
    </source>
</evidence>
<gene>
    <name evidence="2" type="ORF">C3F09_12735</name>
</gene>
<dbReference type="SUPFAM" id="SSF48452">
    <property type="entry name" value="TPR-like"/>
    <property type="match status" value="1"/>
</dbReference>
<dbReference type="GO" id="GO:0006493">
    <property type="term" value="P:protein O-linked glycosylation"/>
    <property type="evidence" value="ECO:0007669"/>
    <property type="project" value="InterPro"/>
</dbReference>
<reference evidence="2 3" key="1">
    <citation type="journal article" date="2018" name="ISME J.">
        <title>A methanotrophic archaeon couples anaerobic oxidation of methane to Fe(III) reduction.</title>
        <authorList>
            <person name="Cai C."/>
            <person name="Leu A.O."/>
            <person name="Xie G.J."/>
            <person name="Guo J."/>
            <person name="Feng Y."/>
            <person name="Zhao J.X."/>
            <person name="Tyson G.W."/>
            <person name="Yuan Z."/>
            <person name="Hu S."/>
        </authorList>
    </citation>
    <scope>NUCLEOTIDE SEQUENCE [LARGE SCALE GENOMIC DNA]</scope>
    <source>
        <strain evidence="2">FeB_12</strain>
    </source>
</reference>
<dbReference type="Pfam" id="PF13432">
    <property type="entry name" value="TPR_16"/>
    <property type="match status" value="1"/>
</dbReference>
<proteinExistence type="predicted"/>
<accession>A0A855X1P4</accession>
<dbReference type="GO" id="GO:0097363">
    <property type="term" value="F:protein O-acetylglucosaminyltransferase activity"/>
    <property type="evidence" value="ECO:0007669"/>
    <property type="project" value="TreeGrafter"/>
</dbReference>
<feature type="repeat" description="TPR" evidence="1">
    <location>
        <begin position="156"/>
        <end position="189"/>
    </location>
</feature>
<protein>
    <recommendedName>
        <fullName evidence="4">Tetratricopeptide repeat protein</fullName>
    </recommendedName>
</protein>
<dbReference type="Proteomes" id="UP000250918">
    <property type="component" value="Unassembled WGS sequence"/>
</dbReference>
<dbReference type="PROSITE" id="PS50005">
    <property type="entry name" value="TPR"/>
    <property type="match status" value="1"/>
</dbReference>
<dbReference type="EMBL" id="PQAP01000228">
    <property type="protein sequence ID" value="PWB67853.1"/>
    <property type="molecule type" value="Genomic_DNA"/>
</dbReference>
<dbReference type="SMART" id="SM00028">
    <property type="entry name" value="TPR"/>
    <property type="match status" value="3"/>
</dbReference>
<sequence length="374" mass="42550">METYRLSSKLRDREREYLIQTANDSSIGSVATTTYVDGILTEAVNCPHPSDIRPQDVLSLVKLTHEEKKKEIEALLQTHRRVMDGGDPEMMYQLGTAFYYKGFLQESRELCLAALKMNSEHHQSYNQLGMTELALGSTANAIAAGLEAVKRRPRFADYHNNLGEAYLAESDFRAAVVQFEEAIGINLYYADAYFNLGLTHLAAVVARTPDPVAAERMAAKIVDSFHKASLIHPAYLTPQFTLGMEAVKGHVFDRALNQFRTVREAKKESHRQEFAGFYMKFILFPEWVSEKVVQERIAFLQQEIEKNPMYVDLQVDLAHCFLEQARMSWQKGIEHYQRSAGMNPALTRIQTSLDHIERAYQQMCTALGKVLEKA</sequence>
<dbReference type="InterPro" id="IPR019734">
    <property type="entry name" value="TPR_rpt"/>
</dbReference>
<evidence type="ECO:0008006" key="4">
    <source>
        <dbReference type="Google" id="ProtNLM"/>
    </source>
</evidence>
<dbReference type="InterPro" id="IPR037919">
    <property type="entry name" value="OGT"/>
</dbReference>
<evidence type="ECO:0000313" key="2">
    <source>
        <dbReference type="EMBL" id="PWB67853.1"/>
    </source>
</evidence>
<keyword evidence="1" id="KW-0802">TPR repeat</keyword>
<name>A0A855X1P4_9BACT</name>
<dbReference type="Gene3D" id="1.25.40.10">
    <property type="entry name" value="Tetratricopeptide repeat domain"/>
    <property type="match status" value="1"/>
</dbReference>
<dbReference type="AlphaFoldDB" id="A0A855X1P4"/>
<dbReference type="PANTHER" id="PTHR44366:SF1">
    <property type="entry name" value="UDP-N-ACETYLGLUCOSAMINE--PEPTIDE N-ACETYLGLUCOSAMINYLTRANSFERASE 110 KDA SUBUNIT"/>
    <property type="match status" value="1"/>
</dbReference>
<organism evidence="2 3">
    <name type="scientific">candidate division GN15 bacterium</name>
    <dbReference type="NCBI Taxonomy" id="2072418"/>
    <lineage>
        <taxon>Bacteria</taxon>
        <taxon>candidate division GN15</taxon>
    </lineage>
</organism>
<dbReference type="Pfam" id="PF13181">
    <property type="entry name" value="TPR_8"/>
    <property type="match status" value="1"/>
</dbReference>